<feature type="compositionally biased region" description="Basic residues" evidence="1">
    <location>
        <begin position="45"/>
        <end position="58"/>
    </location>
</feature>
<dbReference type="InterPro" id="IPR000488">
    <property type="entry name" value="Death_dom"/>
</dbReference>
<name>A0A7F5RN23_AGRPL</name>
<accession>A0A7F5RN23</accession>
<dbReference type="KEGG" id="apln:108740502"/>
<organism evidence="3 4">
    <name type="scientific">Agrilus planipennis</name>
    <name type="common">Emerald ash borer</name>
    <name type="synonym">Agrilus marcopoli</name>
    <dbReference type="NCBI Taxonomy" id="224129"/>
    <lineage>
        <taxon>Eukaryota</taxon>
        <taxon>Metazoa</taxon>
        <taxon>Ecdysozoa</taxon>
        <taxon>Arthropoda</taxon>
        <taxon>Hexapoda</taxon>
        <taxon>Insecta</taxon>
        <taxon>Pterygota</taxon>
        <taxon>Neoptera</taxon>
        <taxon>Endopterygota</taxon>
        <taxon>Coleoptera</taxon>
        <taxon>Polyphaga</taxon>
        <taxon>Elateriformia</taxon>
        <taxon>Buprestoidea</taxon>
        <taxon>Buprestidae</taxon>
        <taxon>Agrilinae</taxon>
        <taxon>Agrilus</taxon>
    </lineage>
</organism>
<dbReference type="Proteomes" id="UP000192223">
    <property type="component" value="Unplaced"/>
</dbReference>
<dbReference type="SUPFAM" id="SSF47986">
    <property type="entry name" value="DEATH domain"/>
    <property type="match status" value="1"/>
</dbReference>
<proteinExistence type="predicted"/>
<keyword evidence="3" id="KW-1185">Reference proteome</keyword>
<reference evidence="4 5" key="1">
    <citation type="submission" date="2025-04" db="UniProtKB">
        <authorList>
            <consortium name="RefSeq"/>
        </authorList>
    </citation>
    <scope>IDENTIFICATION</scope>
    <source>
        <tissue evidence="4 5">Entire body</tissue>
    </source>
</reference>
<dbReference type="GO" id="GO:0007165">
    <property type="term" value="P:signal transduction"/>
    <property type="evidence" value="ECO:0007669"/>
    <property type="project" value="InterPro"/>
</dbReference>
<feature type="region of interest" description="Disordered" evidence="1">
    <location>
        <begin position="1"/>
        <end position="60"/>
    </location>
</feature>
<dbReference type="RefSeq" id="XP_025837424.1">
    <property type="nucleotide sequence ID" value="XM_025981639.1"/>
</dbReference>
<dbReference type="Pfam" id="PF00531">
    <property type="entry name" value="Death"/>
    <property type="match status" value="1"/>
</dbReference>
<dbReference type="Gene3D" id="1.10.533.10">
    <property type="entry name" value="Death Domain, Fas"/>
    <property type="match status" value="1"/>
</dbReference>
<dbReference type="GeneID" id="108740502"/>
<dbReference type="OrthoDB" id="535509at2759"/>
<gene>
    <name evidence="4 5" type="primary">LOC108740502</name>
</gene>
<dbReference type="InterPro" id="IPR011029">
    <property type="entry name" value="DEATH-like_dom_sf"/>
</dbReference>
<evidence type="ECO:0000256" key="1">
    <source>
        <dbReference type="SAM" id="MobiDB-lite"/>
    </source>
</evidence>
<protein>
    <submittedName>
        <fullName evidence="4 5">Uncharacterized protein LOC108740502 isoform X1</fullName>
    </submittedName>
</protein>
<dbReference type="AlphaFoldDB" id="A0A7F5RN23"/>
<evidence type="ECO:0000313" key="3">
    <source>
        <dbReference type="Proteomes" id="UP000192223"/>
    </source>
</evidence>
<feature type="domain" description="Death" evidence="2">
    <location>
        <begin position="114"/>
        <end position="199"/>
    </location>
</feature>
<dbReference type="CDD" id="cd01670">
    <property type="entry name" value="Death"/>
    <property type="match status" value="1"/>
</dbReference>
<feature type="compositionally biased region" description="Basic and acidic residues" evidence="1">
    <location>
        <begin position="26"/>
        <end position="35"/>
    </location>
</feature>
<evidence type="ECO:0000313" key="5">
    <source>
        <dbReference type="RefSeq" id="XP_025837425.1"/>
    </source>
</evidence>
<dbReference type="PROSITE" id="PS50017">
    <property type="entry name" value="DEATH_DOMAIN"/>
    <property type="match status" value="1"/>
</dbReference>
<sequence>MSNSGDLVLDACPSPPRIDHSNNINEKNENGKEETAPNEDDFIPKKPKSKTKKSKKHGNQGSVNLLTIKNCHGFQVGPTFVVNGGSADTNLGKKESIVMTKEIQNLFESNNHLNRQDLIFVSAHMGKGWENVARALEYSEGQIFQFHTDFIKSGIKEVIYQLLLDWTRIKPNEATIGRIAKLLWDNHQKEVVKLMADSK</sequence>
<dbReference type="RefSeq" id="XP_025837425.1">
    <property type="nucleotide sequence ID" value="XM_025981640.1"/>
</dbReference>
<evidence type="ECO:0000259" key="2">
    <source>
        <dbReference type="PROSITE" id="PS50017"/>
    </source>
</evidence>
<evidence type="ECO:0000313" key="4">
    <source>
        <dbReference type="RefSeq" id="XP_025837424.1"/>
    </source>
</evidence>